<dbReference type="EMBL" id="BDGG01000002">
    <property type="protein sequence ID" value="GAU92051.1"/>
    <property type="molecule type" value="Genomic_DNA"/>
</dbReference>
<evidence type="ECO:0000313" key="2">
    <source>
        <dbReference type="EMBL" id="GAU92051.1"/>
    </source>
</evidence>
<feature type="transmembrane region" description="Helical" evidence="1">
    <location>
        <begin position="56"/>
        <end position="75"/>
    </location>
</feature>
<keyword evidence="3" id="KW-1185">Reference proteome</keyword>
<accession>A0A1D1URG6</accession>
<organism evidence="2 3">
    <name type="scientific">Ramazzottius varieornatus</name>
    <name type="common">Water bear</name>
    <name type="synonym">Tardigrade</name>
    <dbReference type="NCBI Taxonomy" id="947166"/>
    <lineage>
        <taxon>Eukaryota</taxon>
        <taxon>Metazoa</taxon>
        <taxon>Ecdysozoa</taxon>
        <taxon>Tardigrada</taxon>
        <taxon>Eutardigrada</taxon>
        <taxon>Parachela</taxon>
        <taxon>Hypsibioidea</taxon>
        <taxon>Ramazzottiidae</taxon>
        <taxon>Ramazzottius</taxon>
    </lineage>
</organism>
<feature type="transmembrane region" description="Helical" evidence="1">
    <location>
        <begin position="30"/>
        <end position="49"/>
    </location>
</feature>
<keyword evidence="1" id="KW-1133">Transmembrane helix</keyword>
<name>A0A1D1URG6_RAMVA</name>
<dbReference type="AlphaFoldDB" id="A0A1D1URG6"/>
<gene>
    <name evidence="2" type="primary">RvY_04196-1</name>
    <name evidence="2" type="synonym">RvY_04196.1</name>
    <name evidence="2" type="ORF">RvY_04196</name>
</gene>
<proteinExistence type="predicted"/>
<keyword evidence="1" id="KW-0812">Transmembrane</keyword>
<comment type="caution">
    <text evidence="2">The sequence shown here is derived from an EMBL/GenBank/DDBJ whole genome shotgun (WGS) entry which is preliminary data.</text>
</comment>
<sequence length="81" mass="8558">MGSCVWSGVVVVMHKTKINAVGVAMGFPSSLQTIGAGFLLVGGFLLEAGRDENGKWLNFFIMVTFTYGHGIFGGSPHRGVP</sequence>
<keyword evidence="1" id="KW-0472">Membrane</keyword>
<reference evidence="2 3" key="1">
    <citation type="journal article" date="2016" name="Nat. Commun.">
        <title>Extremotolerant tardigrade genome and improved radiotolerance of human cultured cells by tardigrade-unique protein.</title>
        <authorList>
            <person name="Hashimoto T."/>
            <person name="Horikawa D.D."/>
            <person name="Saito Y."/>
            <person name="Kuwahara H."/>
            <person name="Kozuka-Hata H."/>
            <person name="Shin-I T."/>
            <person name="Minakuchi Y."/>
            <person name="Ohishi K."/>
            <person name="Motoyama A."/>
            <person name="Aizu T."/>
            <person name="Enomoto A."/>
            <person name="Kondo K."/>
            <person name="Tanaka S."/>
            <person name="Hara Y."/>
            <person name="Koshikawa S."/>
            <person name="Sagara H."/>
            <person name="Miura T."/>
            <person name="Yokobori S."/>
            <person name="Miyagawa K."/>
            <person name="Suzuki Y."/>
            <person name="Kubo T."/>
            <person name="Oyama M."/>
            <person name="Kohara Y."/>
            <person name="Fujiyama A."/>
            <person name="Arakawa K."/>
            <person name="Katayama T."/>
            <person name="Toyoda A."/>
            <person name="Kunieda T."/>
        </authorList>
    </citation>
    <scope>NUCLEOTIDE SEQUENCE [LARGE SCALE GENOMIC DNA]</scope>
    <source>
        <strain evidence="2 3">YOKOZUNA-1</strain>
    </source>
</reference>
<evidence type="ECO:0000313" key="3">
    <source>
        <dbReference type="Proteomes" id="UP000186922"/>
    </source>
</evidence>
<dbReference type="Proteomes" id="UP000186922">
    <property type="component" value="Unassembled WGS sequence"/>
</dbReference>
<protein>
    <submittedName>
        <fullName evidence="2">Uncharacterized protein</fullName>
    </submittedName>
</protein>
<evidence type="ECO:0000256" key="1">
    <source>
        <dbReference type="SAM" id="Phobius"/>
    </source>
</evidence>